<dbReference type="EMBL" id="CM044707">
    <property type="protein sequence ID" value="KAI5655641.1"/>
    <property type="molecule type" value="Genomic_DNA"/>
</dbReference>
<evidence type="ECO:0000313" key="2">
    <source>
        <dbReference type="Proteomes" id="UP001060085"/>
    </source>
</evidence>
<protein>
    <submittedName>
        <fullName evidence="1">Uncharacterized protein</fullName>
    </submittedName>
</protein>
<gene>
    <name evidence="1" type="ORF">M9H77_32828</name>
</gene>
<keyword evidence="2" id="KW-1185">Reference proteome</keyword>
<accession>A0ACC0A4Z0</accession>
<reference evidence="2" key="1">
    <citation type="journal article" date="2023" name="Nat. Plants">
        <title>Single-cell RNA sequencing provides a high-resolution roadmap for understanding the multicellular compartmentation of specialized metabolism.</title>
        <authorList>
            <person name="Sun S."/>
            <person name="Shen X."/>
            <person name="Li Y."/>
            <person name="Li Y."/>
            <person name="Wang S."/>
            <person name="Li R."/>
            <person name="Zhang H."/>
            <person name="Shen G."/>
            <person name="Guo B."/>
            <person name="Wei J."/>
            <person name="Xu J."/>
            <person name="St-Pierre B."/>
            <person name="Chen S."/>
            <person name="Sun C."/>
        </authorList>
    </citation>
    <scope>NUCLEOTIDE SEQUENCE [LARGE SCALE GENOMIC DNA]</scope>
</reference>
<dbReference type="Proteomes" id="UP001060085">
    <property type="component" value="Linkage Group LG07"/>
</dbReference>
<name>A0ACC0A4Z0_CATRO</name>
<organism evidence="1 2">
    <name type="scientific">Catharanthus roseus</name>
    <name type="common">Madagascar periwinkle</name>
    <name type="synonym">Vinca rosea</name>
    <dbReference type="NCBI Taxonomy" id="4058"/>
    <lineage>
        <taxon>Eukaryota</taxon>
        <taxon>Viridiplantae</taxon>
        <taxon>Streptophyta</taxon>
        <taxon>Embryophyta</taxon>
        <taxon>Tracheophyta</taxon>
        <taxon>Spermatophyta</taxon>
        <taxon>Magnoliopsida</taxon>
        <taxon>eudicotyledons</taxon>
        <taxon>Gunneridae</taxon>
        <taxon>Pentapetalae</taxon>
        <taxon>asterids</taxon>
        <taxon>lamiids</taxon>
        <taxon>Gentianales</taxon>
        <taxon>Apocynaceae</taxon>
        <taxon>Rauvolfioideae</taxon>
        <taxon>Vinceae</taxon>
        <taxon>Catharanthinae</taxon>
        <taxon>Catharanthus</taxon>
    </lineage>
</organism>
<comment type="caution">
    <text evidence="1">The sequence shown here is derived from an EMBL/GenBank/DDBJ whole genome shotgun (WGS) entry which is preliminary data.</text>
</comment>
<sequence length="517" mass="58324">MAINNEQVGVILSYVLGGLALIWLLFMFIKKSDQKYKSPLPPGPKPLPLFGNLLSLDPELHTYFASLAQNYGPIFTLWLGKKAGIVITSPVLAKEVLKDQDTIFANRDVPAAGREATYGGSDIVWNPYGPEWRMLRKVCVREMLSNTTLDSVYNLRRFELQQTIKFFYSHAGKPVNVGEQMFLTVLNVITNMLWGGTVKGEERASLGAEFRQVVTEMTEHLGSPNISDFYPVLARFDLQGIQKKTRNLAQRLDRIFGRMIEQRSKIGGLNGGKGGDSGKDNKDFLQFLLQMKDGGDAKNPLTMTHIKALLMDMVVGGTDTTSNTVEFTLAEMMNKPEVMRKVQEELDRVVGKERIVEESDIQKLPYLYAVMKEGLRLHPALPLLVPHCPSQSCTVAGYTIPKGARVFINVWAIHRDDSIWEKPSEFRPERFLDGKWDYSGNDFNYFPFGSGRRICAGISMAERMFMFSLASLIHSFEWKLPQGDKLDLTEKFGIVLKKRIPLVAIPIPRLSDPSLYE</sequence>
<evidence type="ECO:0000313" key="1">
    <source>
        <dbReference type="EMBL" id="KAI5655641.1"/>
    </source>
</evidence>
<proteinExistence type="predicted"/>